<protein>
    <recommendedName>
        <fullName evidence="4">Wall-associated receptor kinase galacturonan-binding domain-containing protein</fullName>
    </recommendedName>
</protein>
<name>A2WT13_ORYSI</name>
<feature type="chain" id="PRO_5010820246" description="Wall-associated receptor kinase galacturonan-binding domain-containing protein" evidence="3">
    <location>
        <begin position="26"/>
        <end position="74"/>
    </location>
</feature>
<evidence type="ECO:0000259" key="4">
    <source>
        <dbReference type="Pfam" id="PF13947"/>
    </source>
</evidence>
<proteinExistence type="predicted"/>
<keyword evidence="2 3" id="KW-0732">Signal</keyword>
<dbReference type="OMA" id="LWPATMA"/>
<dbReference type="Pfam" id="PF13947">
    <property type="entry name" value="GUB_WAK_bind"/>
    <property type="match status" value="1"/>
</dbReference>
<feature type="signal peptide" evidence="3">
    <location>
        <begin position="1"/>
        <end position="25"/>
    </location>
</feature>
<dbReference type="HOGENOM" id="CLU_2692138_0_0_1"/>
<dbReference type="EMBL" id="CM000126">
    <property type="protein sequence ID" value="EAY75110.1"/>
    <property type="molecule type" value="Genomic_DNA"/>
</dbReference>
<dbReference type="PANTHER" id="PTHR33491">
    <property type="entry name" value="OSJNBA0016N04.9 PROTEIN"/>
    <property type="match status" value="1"/>
</dbReference>
<reference evidence="5" key="2">
    <citation type="submission" date="2006-09" db="EMBL/GenBank/DDBJ databases">
        <title>Improved gene annotation of the rice (Oryza sativa) genomes.</title>
        <authorList>
            <person name="Wang J."/>
            <person name="Li R."/>
            <person name="Fan W."/>
            <person name="Huang Q."/>
            <person name="Zhang J."/>
            <person name="Zhou Y."/>
            <person name="Hu Y."/>
            <person name="Zi S."/>
            <person name="Li J."/>
            <person name="Ni P."/>
            <person name="Zheng H."/>
            <person name="Zhang Y."/>
            <person name="Zhao M."/>
            <person name="Hao Q."/>
            <person name="McDermott J."/>
            <person name="Samudrala R."/>
            <person name="Kristiansen K."/>
            <person name="Wong G.K.-S."/>
        </authorList>
    </citation>
    <scope>NUCLEOTIDE SEQUENCE</scope>
</reference>
<evidence type="ECO:0000256" key="2">
    <source>
        <dbReference type="ARBA" id="ARBA00022729"/>
    </source>
</evidence>
<dbReference type="Gramene" id="BGIOSGA001145-TA">
    <property type="protein sequence ID" value="BGIOSGA001145-PA"/>
    <property type="gene ID" value="BGIOSGA001145"/>
</dbReference>
<dbReference type="Proteomes" id="UP000007015">
    <property type="component" value="Chromosome 1"/>
</dbReference>
<evidence type="ECO:0000313" key="5">
    <source>
        <dbReference type="EMBL" id="EAY75109.1"/>
    </source>
</evidence>
<evidence type="ECO:0000313" key="6">
    <source>
        <dbReference type="EMBL" id="EAY75110.1"/>
    </source>
</evidence>
<dbReference type="InterPro" id="IPR025287">
    <property type="entry name" value="WAK_GUB"/>
</dbReference>
<dbReference type="Gramene" id="BGIOSGA004074-TA">
    <property type="protein sequence ID" value="BGIOSGA004074-PA"/>
    <property type="gene ID" value="BGIOSGA004074"/>
</dbReference>
<feature type="domain" description="Wall-associated receptor kinase galacturonan-binding" evidence="4">
    <location>
        <begin position="31"/>
        <end position="63"/>
    </location>
</feature>
<organism evidence="5 7">
    <name type="scientific">Oryza sativa subsp. indica</name>
    <name type="common">Rice</name>
    <dbReference type="NCBI Taxonomy" id="39946"/>
    <lineage>
        <taxon>Eukaryota</taxon>
        <taxon>Viridiplantae</taxon>
        <taxon>Streptophyta</taxon>
        <taxon>Embryophyta</taxon>
        <taxon>Tracheophyta</taxon>
        <taxon>Spermatophyta</taxon>
        <taxon>Magnoliopsida</taxon>
        <taxon>Liliopsida</taxon>
        <taxon>Poales</taxon>
        <taxon>Poaceae</taxon>
        <taxon>BOP clade</taxon>
        <taxon>Oryzoideae</taxon>
        <taxon>Oryzeae</taxon>
        <taxon>Oryzinae</taxon>
        <taxon>Oryza</taxon>
        <taxon>Oryza sativa</taxon>
    </lineage>
</organism>
<reference evidence="5 7" key="1">
    <citation type="journal article" date="2005" name="PLoS Biol.">
        <title>The genomes of Oryza sativa: a history of duplications.</title>
        <authorList>
            <person name="Yu J."/>
            <person name="Wang J."/>
            <person name="Lin W."/>
            <person name="Li S."/>
            <person name="Li H."/>
            <person name="Zhou J."/>
            <person name="Ni P."/>
            <person name="Dong W."/>
            <person name="Hu S."/>
            <person name="Zeng C."/>
            <person name="Zhang J."/>
            <person name="Zhang Y."/>
            <person name="Li R."/>
            <person name="Xu Z."/>
            <person name="Li S."/>
            <person name="Li X."/>
            <person name="Zheng H."/>
            <person name="Cong L."/>
            <person name="Lin L."/>
            <person name="Yin J."/>
            <person name="Geng J."/>
            <person name="Li G."/>
            <person name="Shi J."/>
            <person name="Liu J."/>
            <person name="Lv H."/>
            <person name="Li J."/>
            <person name="Wang J."/>
            <person name="Deng Y."/>
            <person name="Ran L."/>
            <person name="Shi X."/>
            <person name="Wang X."/>
            <person name="Wu Q."/>
            <person name="Li C."/>
            <person name="Ren X."/>
            <person name="Wang J."/>
            <person name="Wang X."/>
            <person name="Li D."/>
            <person name="Liu D."/>
            <person name="Zhang X."/>
            <person name="Ji Z."/>
            <person name="Zhao W."/>
            <person name="Sun Y."/>
            <person name="Zhang Z."/>
            <person name="Bao J."/>
            <person name="Han Y."/>
            <person name="Dong L."/>
            <person name="Ji J."/>
            <person name="Chen P."/>
            <person name="Wu S."/>
            <person name="Liu J."/>
            <person name="Xiao Y."/>
            <person name="Bu D."/>
            <person name="Tan J."/>
            <person name="Yang L."/>
            <person name="Ye C."/>
            <person name="Zhang J."/>
            <person name="Xu J."/>
            <person name="Zhou Y."/>
            <person name="Yu Y."/>
            <person name="Zhang B."/>
            <person name="Zhuang S."/>
            <person name="Wei H."/>
            <person name="Liu B."/>
            <person name="Lei M."/>
            <person name="Yu H."/>
            <person name="Li Y."/>
            <person name="Xu H."/>
            <person name="Wei S."/>
            <person name="He X."/>
            <person name="Fang L."/>
            <person name="Zhang Z."/>
            <person name="Zhang Y."/>
            <person name="Huang X."/>
            <person name="Su Z."/>
            <person name="Tong W."/>
            <person name="Li J."/>
            <person name="Tong Z."/>
            <person name="Li S."/>
            <person name="Ye J."/>
            <person name="Wang L."/>
            <person name="Fang L."/>
            <person name="Lei T."/>
            <person name="Chen C."/>
            <person name="Chen H."/>
            <person name="Xu Z."/>
            <person name="Li H."/>
            <person name="Huang H."/>
            <person name="Zhang F."/>
            <person name="Xu H."/>
            <person name="Li N."/>
            <person name="Zhao C."/>
            <person name="Li S."/>
            <person name="Dong L."/>
            <person name="Huang Y."/>
            <person name="Li L."/>
            <person name="Xi Y."/>
            <person name="Qi Q."/>
            <person name="Li W."/>
            <person name="Zhang B."/>
            <person name="Hu W."/>
            <person name="Zhang Y."/>
            <person name="Tian X."/>
            <person name="Jiao Y."/>
            <person name="Liang X."/>
            <person name="Jin J."/>
            <person name="Gao L."/>
            <person name="Zheng W."/>
            <person name="Hao B."/>
            <person name="Liu S."/>
            <person name="Wang W."/>
            <person name="Yuan L."/>
            <person name="Cao M."/>
            <person name="McDermott J."/>
            <person name="Samudrala R."/>
            <person name="Wang J."/>
            <person name="Wong G.K."/>
            <person name="Yang H."/>
        </authorList>
    </citation>
    <scope>NUCLEOTIDE SEQUENCE [LARGE SCALE GENOMIC DNA]</scope>
    <source>
        <strain evidence="7">cv. 93-11</strain>
    </source>
</reference>
<sequence length="74" mass="8036">MAKNVMRLAILAMAQLVLLWPATMAGQRAGCPSKCGDVDIPFPFGVGDDHCAWPGFNVVCNHSFSPPRPYFSAR</sequence>
<gene>
    <name evidence="5" type="ORF">OsI_03004</name>
    <name evidence="6" type="ORF">OsI_03005</name>
</gene>
<dbReference type="GO" id="GO:0030247">
    <property type="term" value="F:polysaccharide binding"/>
    <property type="evidence" value="ECO:0007669"/>
    <property type="project" value="InterPro"/>
</dbReference>
<evidence type="ECO:0000256" key="3">
    <source>
        <dbReference type="SAM" id="SignalP"/>
    </source>
</evidence>
<dbReference type="AlphaFoldDB" id="A2WT13"/>
<keyword evidence="7" id="KW-1185">Reference proteome</keyword>
<dbReference type="STRING" id="39946.A2WT13"/>
<accession>A2WT13</accession>
<evidence type="ECO:0000256" key="1">
    <source>
        <dbReference type="ARBA" id="ARBA00004167"/>
    </source>
</evidence>
<evidence type="ECO:0000313" key="7">
    <source>
        <dbReference type="Proteomes" id="UP000007015"/>
    </source>
</evidence>
<dbReference type="GO" id="GO:0016020">
    <property type="term" value="C:membrane"/>
    <property type="evidence" value="ECO:0007669"/>
    <property type="project" value="UniProtKB-SubCell"/>
</dbReference>
<comment type="subcellular location">
    <subcellularLocation>
        <location evidence="1">Membrane</location>
        <topology evidence="1">Single-pass membrane protein</topology>
    </subcellularLocation>
</comment>
<reference evidence="5" key="3">
    <citation type="submission" date="2008-12" db="EMBL/GenBank/DDBJ databases">
        <authorList>
            <person name="Wang J."/>
            <person name="Li R."/>
            <person name="Fan W."/>
            <person name="Huang Q."/>
            <person name="Zhang J."/>
            <person name="Zhou Y."/>
            <person name="Hu Y."/>
            <person name="Zi S."/>
            <person name="Li J."/>
            <person name="Ni P."/>
            <person name="Zheng H."/>
            <person name="Zhang Y."/>
            <person name="Zhao M."/>
            <person name="Hao Q."/>
            <person name="McDermott J."/>
            <person name="Samudrala R."/>
            <person name="Kristiansen K."/>
            <person name="Wong G.K.-S."/>
        </authorList>
    </citation>
    <scope>NUCLEOTIDE SEQUENCE</scope>
</reference>
<dbReference type="EMBL" id="CM000126">
    <property type="protein sequence ID" value="EAY75109.1"/>
    <property type="molecule type" value="Genomic_DNA"/>
</dbReference>